<dbReference type="InterPro" id="IPR009003">
    <property type="entry name" value="Peptidase_S1_PA"/>
</dbReference>
<dbReference type="Proteomes" id="UP000198749">
    <property type="component" value="Unassembled WGS sequence"/>
</dbReference>
<dbReference type="SUPFAM" id="SSF50494">
    <property type="entry name" value="Trypsin-like serine proteases"/>
    <property type="match status" value="1"/>
</dbReference>
<keyword evidence="2" id="KW-0645">Protease</keyword>
<dbReference type="PROSITE" id="PS51257">
    <property type="entry name" value="PROKAR_LIPOPROTEIN"/>
    <property type="match status" value="1"/>
</dbReference>
<dbReference type="GO" id="GO:0004252">
    <property type="term" value="F:serine-type endopeptidase activity"/>
    <property type="evidence" value="ECO:0007669"/>
    <property type="project" value="InterPro"/>
</dbReference>
<dbReference type="Pfam" id="PF13365">
    <property type="entry name" value="Trypsin_2"/>
    <property type="match status" value="1"/>
</dbReference>
<dbReference type="RefSeq" id="WP_091358082.1">
    <property type="nucleotide sequence ID" value="NZ_AP025284.1"/>
</dbReference>
<dbReference type="EMBL" id="FOGB01000006">
    <property type="protein sequence ID" value="SEQ66926.1"/>
    <property type="molecule type" value="Genomic_DNA"/>
</dbReference>
<dbReference type="PRINTS" id="PR00834">
    <property type="entry name" value="PROTEASES2C"/>
</dbReference>
<keyword evidence="4" id="KW-0732">Signal</keyword>
<evidence type="ECO:0000256" key="3">
    <source>
        <dbReference type="ARBA" id="ARBA00022801"/>
    </source>
</evidence>
<evidence type="ECO:0000256" key="1">
    <source>
        <dbReference type="ARBA" id="ARBA00010541"/>
    </source>
</evidence>
<evidence type="ECO:0000313" key="5">
    <source>
        <dbReference type="EMBL" id="SEQ66926.1"/>
    </source>
</evidence>
<dbReference type="InterPro" id="IPR051201">
    <property type="entry name" value="Chloro_Bact_Ser_Proteases"/>
</dbReference>
<dbReference type="OrthoDB" id="1522627at2"/>
<evidence type="ECO:0000256" key="4">
    <source>
        <dbReference type="SAM" id="SignalP"/>
    </source>
</evidence>
<sequence>MRYLIIALALLLAGCEVAPVKDAASVQVSTKLDSSLTLPVAAPLAYYISREDLQREVNGADGYSRWKFYPGPFFKKAADIVYPDFFSVAGPLAEDQSFRYLVKLSSEAGYSNLWGTYKVTVTASYLDRQGNEVFKTTTEASVTGANLWQEAYTSIYAEALKESTHRFLNHMAGLNSDLQQPISDEERQTADFDKLLGEMKPAGNGTGFFINSSGQLLTAAHVVNECLKTEVRYNGQNYPANRVALSRVLDLAVLQADLQPARFASIPANASDDVALGQSVFVTGYPLGSIMADYPSLTMGNISSLGGLKGALANLQFSAPVQPGNSGGPLIDYRGNAVGVVTSSLNQSMMLAKTGTTSQNVNFAVSAEYMRRFLDHSHVQYRYKPLKKSLEAASDAAVKFTVQILCYQ</sequence>
<feature type="chain" id="PRO_5011531541" evidence="4">
    <location>
        <begin position="19"/>
        <end position="408"/>
    </location>
</feature>
<gene>
    <name evidence="5" type="ORF">SAMN03080615_02281</name>
</gene>
<dbReference type="PANTHER" id="PTHR43343">
    <property type="entry name" value="PEPTIDASE S12"/>
    <property type="match status" value="1"/>
</dbReference>
<reference evidence="6" key="1">
    <citation type="submission" date="2016-10" db="EMBL/GenBank/DDBJ databases">
        <authorList>
            <person name="Varghese N."/>
            <person name="Submissions S."/>
        </authorList>
    </citation>
    <scope>NUCLEOTIDE SEQUENCE [LARGE SCALE GENOMIC DNA]</scope>
    <source>
        <strain evidence="6">DSM 18887</strain>
    </source>
</reference>
<dbReference type="GO" id="GO:0006508">
    <property type="term" value="P:proteolysis"/>
    <property type="evidence" value="ECO:0007669"/>
    <property type="project" value="UniProtKB-KW"/>
</dbReference>
<dbReference type="AlphaFoldDB" id="A0A1H9HX39"/>
<organism evidence="5 6">
    <name type="scientific">Amphritea atlantica</name>
    <dbReference type="NCBI Taxonomy" id="355243"/>
    <lineage>
        <taxon>Bacteria</taxon>
        <taxon>Pseudomonadati</taxon>
        <taxon>Pseudomonadota</taxon>
        <taxon>Gammaproteobacteria</taxon>
        <taxon>Oceanospirillales</taxon>
        <taxon>Oceanospirillaceae</taxon>
        <taxon>Amphritea</taxon>
    </lineage>
</organism>
<accession>A0A1H9HX39</accession>
<proteinExistence type="inferred from homology"/>
<keyword evidence="3" id="KW-0378">Hydrolase</keyword>
<dbReference type="STRING" id="355243.SAMN03080615_02281"/>
<protein>
    <submittedName>
        <fullName evidence="5">Trypsin-like peptidase domain-containing protein</fullName>
    </submittedName>
</protein>
<dbReference type="PANTHER" id="PTHR43343:SF3">
    <property type="entry name" value="PROTEASE DO-LIKE 8, CHLOROPLASTIC"/>
    <property type="match status" value="1"/>
</dbReference>
<dbReference type="Gene3D" id="2.40.10.10">
    <property type="entry name" value="Trypsin-like serine proteases"/>
    <property type="match status" value="2"/>
</dbReference>
<comment type="similarity">
    <text evidence="1">Belongs to the peptidase S1C family.</text>
</comment>
<evidence type="ECO:0000313" key="6">
    <source>
        <dbReference type="Proteomes" id="UP000198749"/>
    </source>
</evidence>
<feature type="signal peptide" evidence="4">
    <location>
        <begin position="1"/>
        <end position="18"/>
    </location>
</feature>
<name>A0A1H9HX39_9GAMM</name>
<evidence type="ECO:0000256" key="2">
    <source>
        <dbReference type="ARBA" id="ARBA00022670"/>
    </source>
</evidence>
<dbReference type="InterPro" id="IPR001940">
    <property type="entry name" value="Peptidase_S1C"/>
</dbReference>
<keyword evidence="6" id="KW-1185">Reference proteome</keyword>
<dbReference type="InterPro" id="IPR043504">
    <property type="entry name" value="Peptidase_S1_PA_chymotrypsin"/>
</dbReference>